<gene>
    <name evidence="1" type="ORF">C5L30_000382</name>
</gene>
<organism evidence="1 2">
    <name type="scientific">Companilactobacillus farciminis</name>
    <dbReference type="NCBI Taxonomy" id="1612"/>
    <lineage>
        <taxon>Bacteria</taxon>
        <taxon>Bacillati</taxon>
        <taxon>Bacillota</taxon>
        <taxon>Bacilli</taxon>
        <taxon>Lactobacillales</taxon>
        <taxon>Lactobacillaceae</taxon>
        <taxon>Companilactobacillus</taxon>
    </lineage>
</organism>
<reference evidence="1 2" key="1">
    <citation type="journal article" date="2019" name="Appl. Microbiol. Biotechnol.">
        <title>Uncovering carbohydrate metabolism through a genotype-phenotype association study of 56 lactic acid bacteria genomes.</title>
        <authorList>
            <person name="Buron-Moles G."/>
            <person name="Chailyan A."/>
            <person name="Dolejs I."/>
            <person name="Forster J."/>
            <person name="Miks M.H."/>
        </authorList>
    </citation>
    <scope>NUCLEOTIDE SEQUENCE [LARGE SCALE GENOMIC DNA]</scope>
    <source>
        <strain evidence="1 2">ATCC 29644</strain>
    </source>
</reference>
<name>A0A4V6PJK5_9LACO</name>
<dbReference type="EMBL" id="PUFN01000012">
    <property type="protein sequence ID" value="TDG72995.1"/>
    <property type="molecule type" value="Genomic_DNA"/>
</dbReference>
<dbReference type="AlphaFoldDB" id="A0A4V6PJK5"/>
<proteinExistence type="predicted"/>
<evidence type="ECO:0000313" key="2">
    <source>
        <dbReference type="Proteomes" id="UP000295257"/>
    </source>
</evidence>
<evidence type="ECO:0000313" key="1">
    <source>
        <dbReference type="EMBL" id="TDG72995.1"/>
    </source>
</evidence>
<protein>
    <submittedName>
        <fullName evidence="1">Uncharacterized protein</fullName>
    </submittedName>
</protein>
<comment type="caution">
    <text evidence="1">The sequence shown here is derived from an EMBL/GenBank/DDBJ whole genome shotgun (WGS) entry which is preliminary data.</text>
</comment>
<keyword evidence="2" id="KW-1185">Reference proteome</keyword>
<dbReference type="Proteomes" id="UP000295257">
    <property type="component" value="Unassembled WGS sequence"/>
</dbReference>
<sequence length="147" mass="17307">MYTFYYTPDNRTKMVSILAKISYINIRVKIQMDNSKQKLLLSLLVEFEKSFSKQINESVINQEIEQLVTDSVQELSNKQYRGSLFDKRVNELIKSVNHAKSDEHLIFNDYSRRLWEQISQISQRTTSFETAYSLIDILNSKNASLRL</sequence>
<accession>A0A4V6PJK5</accession>